<dbReference type="RefSeq" id="WP_201328496.1">
    <property type="nucleotide sequence ID" value="NZ_AP017470.1"/>
</dbReference>
<feature type="active site" description="Proton donor" evidence="6">
    <location>
        <position position="110"/>
    </location>
</feature>
<feature type="domain" description="DUS-like FMN-binding" evidence="8">
    <location>
        <begin position="19"/>
        <end position="310"/>
    </location>
</feature>
<protein>
    <recommendedName>
        <fullName evidence="5">tRNA-dihydrouridine synthase</fullName>
        <ecNumber evidence="5">1.3.1.-</ecNumber>
    </recommendedName>
</protein>
<keyword evidence="3 5" id="KW-0819">tRNA processing</keyword>
<comment type="function">
    <text evidence="5">Catalyzes the synthesis of 5,6-dihydrouridine (D), a modified base found in the D-loop of most tRNAs, via the reduction of the C5-C6 double bond in target uridines.</text>
</comment>
<feature type="binding site" evidence="7">
    <location>
        <position position="150"/>
    </location>
    <ligand>
        <name>FMN</name>
        <dbReference type="ChEBI" id="CHEBI:58210"/>
    </ligand>
</feature>
<feature type="binding site" evidence="7">
    <location>
        <begin position="235"/>
        <end position="236"/>
    </location>
    <ligand>
        <name>FMN</name>
        <dbReference type="ChEBI" id="CHEBI:58210"/>
    </ligand>
</feature>
<proteinExistence type="inferred from homology"/>
<dbReference type="InterPro" id="IPR013785">
    <property type="entry name" value="Aldolase_TIM"/>
</dbReference>
<evidence type="ECO:0000256" key="2">
    <source>
        <dbReference type="ARBA" id="ARBA00022643"/>
    </source>
</evidence>
<dbReference type="SUPFAM" id="SSF51395">
    <property type="entry name" value="FMN-linked oxidoreductases"/>
    <property type="match status" value="1"/>
</dbReference>
<keyword evidence="1 5" id="KW-0285">Flavoprotein</keyword>
<dbReference type="PANTHER" id="PTHR45846:SF1">
    <property type="entry name" value="TRNA-DIHYDROURIDINE(47) SYNTHASE [NAD(P)(+)]-LIKE"/>
    <property type="match status" value="1"/>
</dbReference>
<dbReference type="GO" id="GO:0017150">
    <property type="term" value="F:tRNA dihydrouridine synthase activity"/>
    <property type="evidence" value="ECO:0007669"/>
    <property type="project" value="InterPro"/>
</dbReference>
<dbReference type="CDD" id="cd02801">
    <property type="entry name" value="DUS_like_FMN"/>
    <property type="match status" value="1"/>
</dbReference>
<evidence type="ECO:0000256" key="5">
    <source>
        <dbReference type="PIRNR" id="PIRNR006621"/>
    </source>
</evidence>
<accession>A0A7R6SY15</accession>
<evidence type="ECO:0000256" key="6">
    <source>
        <dbReference type="PIRSR" id="PIRSR006621-1"/>
    </source>
</evidence>
<evidence type="ECO:0000256" key="1">
    <source>
        <dbReference type="ARBA" id="ARBA00022630"/>
    </source>
</evidence>
<evidence type="ECO:0000313" key="10">
    <source>
        <dbReference type="Proteomes" id="UP000595564"/>
    </source>
</evidence>
<reference evidence="9 10" key="1">
    <citation type="journal article" date="2012" name="Extremophiles">
        <title>Thermotomaculum hydrothermale gen. nov., sp. nov., a novel heterotrophic thermophile within the phylum Acidobacteria from a deep-sea hydrothermal vent chimney in the Southern Okinawa Trough.</title>
        <authorList>
            <person name="Izumi H."/>
            <person name="Nunoura T."/>
            <person name="Miyazaki M."/>
            <person name="Mino S."/>
            <person name="Toki T."/>
            <person name="Takai K."/>
            <person name="Sako Y."/>
            <person name="Sawabe T."/>
            <person name="Nakagawa S."/>
        </authorList>
    </citation>
    <scope>NUCLEOTIDE SEQUENCE [LARGE SCALE GENOMIC DNA]</scope>
    <source>
        <strain evidence="9 10">AC55</strain>
    </source>
</reference>
<keyword evidence="7" id="KW-0547">Nucleotide-binding</keyword>
<keyword evidence="2 5" id="KW-0288">FMN</keyword>
<dbReference type="GO" id="GO:0003723">
    <property type="term" value="F:RNA binding"/>
    <property type="evidence" value="ECO:0007669"/>
    <property type="project" value="TreeGrafter"/>
</dbReference>
<comment type="similarity">
    <text evidence="5">Belongs to the dus family.</text>
</comment>
<dbReference type="Gene3D" id="3.20.20.70">
    <property type="entry name" value="Aldolase class I"/>
    <property type="match status" value="1"/>
</dbReference>
<feature type="binding site" evidence="7">
    <location>
        <begin position="22"/>
        <end position="24"/>
    </location>
    <ligand>
        <name>FMN</name>
        <dbReference type="ChEBI" id="CHEBI:58210"/>
    </ligand>
</feature>
<keyword evidence="4 5" id="KW-0560">Oxidoreductase</keyword>
<dbReference type="GO" id="GO:0050660">
    <property type="term" value="F:flavin adenine dinucleotide binding"/>
    <property type="evidence" value="ECO:0007669"/>
    <property type="project" value="InterPro"/>
</dbReference>
<comment type="cofactor">
    <cofactor evidence="5 7">
        <name>FMN</name>
        <dbReference type="ChEBI" id="CHEBI:58210"/>
    </cofactor>
</comment>
<evidence type="ECO:0000313" key="9">
    <source>
        <dbReference type="EMBL" id="BBB32155.1"/>
    </source>
</evidence>
<dbReference type="EC" id="1.3.1.-" evidence="5"/>
<dbReference type="InterPro" id="IPR001269">
    <property type="entry name" value="DUS_fam"/>
</dbReference>
<sequence length="326" mass="37402">MSLLKPLKIANLTIDFPAILAPMAGITHSPFRNLILLYQKPGLFFSEMLSSKSVLYEDFSQSIYLRCIDSVRERPIAYQIFASDEESAFLAAKRLNKEEYIDIIDFNLSCPAPEIAKKRKAGAFLLSDLDLAFKILKAVKRGLTKPFTVKVRIGMKEDRELLKDLISMVEEAGADAITVHPRLVKQKLKGKSKWEYIAFVKEIAGIPVIGNGDVKTREDFFRMLEETGCDGVMIGRAAVQKPWIFGEISEKEYEITPDFLINLYQRMLELYKEFFPPEKALGRIKEFTWYFSKNLKFGHHFASKVQSSKSVNEILNFFKDYIKSCF</sequence>
<name>A0A7R6SY15_9BACT</name>
<evidence type="ECO:0000256" key="4">
    <source>
        <dbReference type="ARBA" id="ARBA00023002"/>
    </source>
</evidence>
<keyword evidence="10" id="KW-1185">Reference proteome</keyword>
<dbReference type="InterPro" id="IPR035587">
    <property type="entry name" value="DUS-like_FMN-bd"/>
</dbReference>
<gene>
    <name evidence="9" type="ORF">TTHT_0570</name>
</gene>
<organism evidence="9 10">
    <name type="scientific">Thermotomaculum hydrothermale</name>
    <dbReference type="NCBI Taxonomy" id="981385"/>
    <lineage>
        <taxon>Bacteria</taxon>
        <taxon>Pseudomonadati</taxon>
        <taxon>Acidobacteriota</taxon>
        <taxon>Holophagae</taxon>
        <taxon>Thermotomaculales</taxon>
        <taxon>Thermotomaculaceae</taxon>
        <taxon>Thermotomaculum</taxon>
    </lineage>
</organism>
<evidence type="ECO:0000256" key="7">
    <source>
        <dbReference type="PIRSR" id="PIRSR006621-2"/>
    </source>
</evidence>
<dbReference type="KEGG" id="thyd:TTHT_0570"/>
<dbReference type="PANTHER" id="PTHR45846">
    <property type="entry name" value="TRNA-DIHYDROURIDINE(47) SYNTHASE [NAD(P)(+)]-LIKE"/>
    <property type="match status" value="1"/>
</dbReference>
<dbReference type="AlphaFoldDB" id="A0A7R6SY15"/>
<evidence type="ECO:0000259" key="8">
    <source>
        <dbReference type="Pfam" id="PF01207"/>
    </source>
</evidence>
<feature type="binding site" evidence="7">
    <location>
        <position position="79"/>
    </location>
    <ligand>
        <name>FMN</name>
        <dbReference type="ChEBI" id="CHEBI:58210"/>
    </ligand>
</feature>
<dbReference type="PIRSF" id="PIRSF006621">
    <property type="entry name" value="Dus"/>
    <property type="match status" value="1"/>
</dbReference>
<evidence type="ECO:0000256" key="3">
    <source>
        <dbReference type="ARBA" id="ARBA00022694"/>
    </source>
</evidence>
<dbReference type="Pfam" id="PF01207">
    <property type="entry name" value="Dus"/>
    <property type="match status" value="1"/>
</dbReference>
<dbReference type="EMBL" id="AP017470">
    <property type="protein sequence ID" value="BBB32155.1"/>
    <property type="molecule type" value="Genomic_DNA"/>
</dbReference>
<dbReference type="Proteomes" id="UP000595564">
    <property type="component" value="Chromosome"/>
</dbReference>
<feature type="binding site" evidence="7">
    <location>
        <position position="180"/>
    </location>
    <ligand>
        <name>FMN</name>
        <dbReference type="ChEBI" id="CHEBI:58210"/>
    </ligand>
</feature>